<dbReference type="Proteomes" id="UP000547674">
    <property type="component" value="Unassembled WGS sequence"/>
</dbReference>
<dbReference type="InterPro" id="IPR005119">
    <property type="entry name" value="LysR_subst-bd"/>
</dbReference>
<dbReference type="InterPro" id="IPR036388">
    <property type="entry name" value="WH-like_DNA-bd_sf"/>
</dbReference>
<accession>A0A7Y2H1E5</accession>
<evidence type="ECO:0000256" key="4">
    <source>
        <dbReference type="ARBA" id="ARBA00023163"/>
    </source>
</evidence>
<dbReference type="GO" id="GO:0000976">
    <property type="term" value="F:transcription cis-regulatory region binding"/>
    <property type="evidence" value="ECO:0007669"/>
    <property type="project" value="TreeGrafter"/>
</dbReference>
<comment type="caution">
    <text evidence="6">The sequence shown here is derived from an EMBL/GenBank/DDBJ whole genome shotgun (WGS) entry which is preliminary data.</text>
</comment>
<name>A0A7Y2H1E5_UNCEI</name>
<proteinExistence type="inferred from homology"/>
<evidence type="ECO:0000256" key="3">
    <source>
        <dbReference type="ARBA" id="ARBA00023125"/>
    </source>
</evidence>
<organism evidence="6 7">
    <name type="scientific">Eiseniibacteriota bacterium</name>
    <dbReference type="NCBI Taxonomy" id="2212470"/>
    <lineage>
        <taxon>Bacteria</taxon>
        <taxon>Candidatus Eiseniibacteriota</taxon>
    </lineage>
</organism>
<reference evidence="6 7" key="1">
    <citation type="submission" date="2020-03" db="EMBL/GenBank/DDBJ databases">
        <title>Metabolic flexibility allows generalist bacteria to become dominant in a frequently disturbed ecosystem.</title>
        <authorList>
            <person name="Chen Y.-J."/>
            <person name="Leung P.M."/>
            <person name="Bay S.K."/>
            <person name="Hugenholtz P."/>
            <person name="Kessler A.J."/>
            <person name="Shelley G."/>
            <person name="Waite D.W."/>
            <person name="Cook P.L."/>
            <person name="Greening C."/>
        </authorList>
    </citation>
    <scope>NUCLEOTIDE SEQUENCE [LARGE SCALE GENOMIC DNA]</scope>
    <source>
        <strain evidence="6">SS_bin_28</strain>
    </source>
</reference>
<dbReference type="Pfam" id="PF03466">
    <property type="entry name" value="LysR_substrate"/>
    <property type="match status" value="1"/>
</dbReference>
<dbReference type="PANTHER" id="PTHR30126:SF4">
    <property type="entry name" value="LYSR FAMILY TRANSCRIPTIONAL REGULATOR"/>
    <property type="match status" value="1"/>
</dbReference>
<dbReference type="InterPro" id="IPR036390">
    <property type="entry name" value="WH_DNA-bd_sf"/>
</dbReference>
<evidence type="ECO:0000313" key="6">
    <source>
        <dbReference type="EMBL" id="NNF05974.1"/>
    </source>
</evidence>
<dbReference type="GO" id="GO:0003700">
    <property type="term" value="F:DNA-binding transcription factor activity"/>
    <property type="evidence" value="ECO:0007669"/>
    <property type="project" value="InterPro"/>
</dbReference>
<feature type="domain" description="HTH lysR-type" evidence="5">
    <location>
        <begin position="11"/>
        <end position="68"/>
    </location>
</feature>
<dbReference type="Pfam" id="PF00126">
    <property type="entry name" value="HTH_1"/>
    <property type="match status" value="1"/>
</dbReference>
<dbReference type="EMBL" id="JABDJR010000162">
    <property type="protein sequence ID" value="NNF05974.1"/>
    <property type="molecule type" value="Genomic_DNA"/>
</dbReference>
<dbReference type="SUPFAM" id="SSF46785">
    <property type="entry name" value="Winged helix' DNA-binding domain"/>
    <property type="match status" value="1"/>
</dbReference>
<dbReference type="InterPro" id="IPR000847">
    <property type="entry name" value="LysR_HTH_N"/>
</dbReference>
<evidence type="ECO:0000259" key="5">
    <source>
        <dbReference type="PROSITE" id="PS50931"/>
    </source>
</evidence>
<dbReference type="SUPFAM" id="SSF53850">
    <property type="entry name" value="Periplasmic binding protein-like II"/>
    <property type="match status" value="1"/>
</dbReference>
<dbReference type="PROSITE" id="PS50931">
    <property type="entry name" value="HTH_LYSR"/>
    <property type="match status" value="1"/>
</dbReference>
<sequence length="306" mass="34841">MSFNKFDQYDWNLDQLRALDAVDRCGSFAQAGKELGRATSAISYAINQLETAIDLAVFDRSGHRAELTEDGQAVLAQGRAVLDRARDLNRSVHKLREGWESEIQVVVDGIFPMVPVLDAMRKFGQERTPTRLRLMTEYLTGVAERFERDQAVLMLTLQYQDELRFVATPLPRLELLLVAHADNPVHQITNPVTRQKLRDFVEKPVEDSATKPRQRASGLLFGAEQTLSLSDFQSKREAIRTGVGFGWLPRHLIAELVAKKELRVIELEEGGVHTFNPYIVHRREELAGRGTRLFRRLLLEGFKGYE</sequence>
<keyword evidence="3" id="KW-0238">DNA-binding</keyword>
<dbReference type="PANTHER" id="PTHR30126">
    <property type="entry name" value="HTH-TYPE TRANSCRIPTIONAL REGULATOR"/>
    <property type="match status" value="1"/>
</dbReference>
<evidence type="ECO:0000256" key="1">
    <source>
        <dbReference type="ARBA" id="ARBA00009437"/>
    </source>
</evidence>
<dbReference type="Gene3D" id="1.10.10.10">
    <property type="entry name" value="Winged helix-like DNA-binding domain superfamily/Winged helix DNA-binding domain"/>
    <property type="match status" value="1"/>
</dbReference>
<keyword evidence="2" id="KW-0805">Transcription regulation</keyword>
<keyword evidence="4" id="KW-0804">Transcription</keyword>
<gene>
    <name evidence="6" type="ORF">HKN21_04380</name>
</gene>
<evidence type="ECO:0000256" key="2">
    <source>
        <dbReference type="ARBA" id="ARBA00023015"/>
    </source>
</evidence>
<dbReference type="AlphaFoldDB" id="A0A7Y2H1E5"/>
<dbReference type="Gene3D" id="3.40.190.290">
    <property type="match status" value="1"/>
</dbReference>
<comment type="similarity">
    <text evidence="1">Belongs to the LysR transcriptional regulatory family.</text>
</comment>
<protein>
    <submittedName>
        <fullName evidence="6">LysR family transcriptional regulator</fullName>
    </submittedName>
</protein>
<evidence type="ECO:0000313" key="7">
    <source>
        <dbReference type="Proteomes" id="UP000547674"/>
    </source>
</evidence>